<evidence type="ECO:0000313" key="1">
    <source>
        <dbReference type="EMBL" id="THG43839.1"/>
    </source>
</evidence>
<comment type="caution">
    <text evidence="1">The sequence shown here is derived from an EMBL/GenBank/DDBJ whole genome shotgun (WGS) entry which is preliminary data.</text>
</comment>
<sequence>MLKTILAIAGKPGLFRLVSQGKNMLIVESLLNGKRQPAYSHDKVISLGDIAMYTVEEDVPLGNVLDALKAKAESKPVDIKSFEDDHAIREFFREVLPDFDDERVYTNDIKKLISWYNILLSAGITDFKEAENAEEKQPTEAE</sequence>
<protein>
    <submittedName>
        <fullName evidence="1">Uncharacterized protein</fullName>
    </submittedName>
</protein>
<accession>A0AC61S339</accession>
<dbReference type="Proteomes" id="UP000305401">
    <property type="component" value="Unassembled WGS sequence"/>
</dbReference>
<dbReference type="EMBL" id="SSTG01000173">
    <property type="protein sequence ID" value="THG43839.1"/>
    <property type="molecule type" value="Genomic_DNA"/>
</dbReference>
<gene>
    <name evidence="1" type="ORF">E5990_09995</name>
</gene>
<evidence type="ECO:0000313" key="2">
    <source>
        <dbReference type="Proteomes" id="UP000305401"/>
    </source>
</evidence>
<reference evidence="1" key="1">
    <citation type="submission" date="2019-04" db="EMBL/GenBank/DDBJ databases">
        <title>Microbes associate with the intestines of laboratory mice.</title>
        <authorList>
            <person name="Navarre W."/>
            <person name="Wong E."/>
            <person name="Huang K.C."/>
            <person name="Tropini C."/>
            <person name="Ng K."/>
            <person name="Yu B."/>
        </authorList>
    </citation>
    <scope>NUCLEOTIDE SEQUENCE</scope>
    <source>
        <strain evidence="1">NM86_A22</strain>
    </source>
</reference>
<proteinExistence type="predicted"/>
<name>A0AC61S339_9BACT</name>
<organism evidence="1 2">
    <name type="scientific">Muribaculum caecicola</name>
    <dbReference type="NCBI Taxonomy" id="3038144"/>
    <lineage>
        <taxon>Bacteria</taxon>
        <taxon>Pseudomonadati</taxon>
        <taxon>Bacteroidota</taxon>
        <taxon>Bacteroidia</taxon>
        <taxon>Bacteroidales</taxon>
        <taxon>Muribaculaceae</taxon>
        <taxon>Muribaculum</taxon>
    </lineage>
</organism>
<keyword evidence="2" id="KW-1185">Reference proteome</keyword>